<dbReference type="EMBL" id="DSFP01000053">
    <property type="protein sequence ID" value="HEW46232.1"/>
    <property type="molecule type" value="Genomic_DNA"/>
</dbReference>
<evidence type="ECO:0000313" key="9">
    <source>
        <dbReference type="EMBL" id="HEW46232.1"/>
    </source>
</evidence>
<evidence type="ECO:0000256" key="1">
    <source>
        <dbReference type="ARBA" id="ARBA00008724"/>
    </source>
</evidence>
<keyword evidence="3 6" id="KW-0805">Transcription regulation</keyword>
<dbReference type="FunFam" id="1.10.10.200:FF:000002">
    <property type="entry name" value="Probable transcriptional regulatory protein CLM62_37755"/>
    <property type="match status" value="1"/>
</dbReference>
<keyword evidence="4 6" id="KW-0238">DNA-binding</keyword>
<dbReference type="GO" id="GO:0005829">
    <property type="term" value="C:cytosol"/>
    <property type="evidence" value="ECO:0007669"/>
    <property type="project" value="TreeGrafter"/>
</dbReference>
<proteinExistence type="inferred from homology"/>
<dbReference type="InterPro" id="IPR049083">
    <property type="entry name" value="TACO1_YebC_N"/>
</dbReference>
<protein>
    <recommendedName>
        <fullName evidence="6">Probable transcriptional regulatory protein ENO47_06150</fullName>
    </recommendedName>
</protein>
<accession>A0A7C2ZJ49</accession>
<dbReference type="NCBIfam" id="NF009044">
    <property type="entry name" value="PRK12378.1"/>
    <property type="match status" value="1"/>
</dbReference>
<feature type="domain" description="TACO1/YebC-like second and third" evidence="7">
    <location>
        <begin position="82"/>
        <end position="238"/>
    </location>
</feature>
<dbReference type="InterPro" id="IPR048300">
    <property type="entry name" value="TACO1_YebC-like_2nd/3rd_dom"/>
</dbReference>
<name>A0A7C2ZJ49_9AQUI</name>
<evidence type="ECO:0000256" key="6">
    <source>
        <dbReference type="HAMAP-Rule" id="MF_00693"/>
    </source>
</evidence>
<dbReference type="GO" id="GO:0006355">
    <property type="term" value="P:regulation of DNA-templated transcription"/>
    <property type="evidence" value="ECO:0007669"/>
    <property type="project" value="UniProtKB-UniRule"/>
</dbReference>
<dbReference type="GO" id="GO:0003677">
    <property type="term" value="F:DNA binding"/>
    <property type="evidence" value="ECO:0007669"/>
    <property type="project" value="UniProtKB-UniRule"/>
</dbReference>
<dbReference type="AlphaFoldDB" id="A0A7C2ZJ49"/>
<dbReference type="InterPro" id="IPR002876">
    <property type="entry name" value="Transcrip_reg_TACO1-like"/>
</dbReference>
<reference evidence="9" key="1">
    <citation type="journal article" date="2020" name="mSystems">
        <title>Genome- and Community-Level Interaction Insights into Carbon Utilization and Element Cycling Functions of Hydrothermarchaeota in Hydrothermal Sediment.</title>
        <authorList>
            <person name="Zhou Z."/>
            <person name="Liu Y."/>
            <person name="Xu W."/>
            <person name="Pan J."/>
            <person name="Luo Z.H."/>
            <person name="Li M."/>
        </authorList>
    </citation>
    <scope>NUCLEOTIDE SEQUENCE [LARGE SCALE GENOMIC DNA]</scope>
    <source>
        <strain evidence="9">SpSt-132</strain>
    </source>
</reference>
<evidence type="ECO:0000256" key="3">
    <source>
        <dbReference type="ARBA" id="ARBA00023015"/>
    </source>
</evidence>
<organism evidence="9">
    <name type="scientific">Hydrogenobacter sp</name>
    <dbReference type="NCBI Taxonomy" id="2152829"/>
    <lineage>
        <taxon>Bacteria</taxon>
        <taxon>Pseudomonadati</taxon>
        <taxon>Aquificota</taxon>
        <taxon>Aquificia</taxon>
        <taxon>Aquificales</taxon>
        <taxon>Aquificaceae</taxon>
        <taxon>Hydrogenobacter</taxon>
    </lineage>
</organism>
<dbReference type="PANTHER" id="PTHR12532">
    <property type="entry name" value="TRANSLATIONAL ACTIVATOR OF CYTOCHROME C OXIDASE 1"/>
    <property type="match status" value="1"/>
</dbReference>
<evidence type="ECO:0000259" key="8">
    <source>
        <dbReference type="Pfam" id="PF20772"/>
    </source>
</evidence>
<evidence type="ECO:0000256" key="2">
    <source>
        <dbReference type="ARBA" id="ARBA00022490"/>
    </source>
</evidence>
<dbReference type="Gene3D" id="3.30.70.980">
    <property type="match status" value="2"/>
</dbReference>
<keyword evidence="2 6" id="KW-0963">Cytoplasm</keyword>
<feature type="domain" description="TACO1/YebC-like N-terminal" evidence="8">
    <location>
        <begin position="5"/>
        <end position="76"/>
    </location>
</feature>
<keyword evidence="5 6" id="KW-0804">Transcription</keyword>
<dbReference type="HAMAP" id="MF_00693">
    <property type="entry name" value="Transcrip_reg_TACO1"/>
    <property type="match status" value="1"/>
</dbReference>
<sequence>MAGHSHWAQIKHKKAKADAQRGKIFTKIIREITVAVREGGPNPETNPRLRTAIENARRVNMPSDTIERAIKKGTGELGGENYEEVLYEGYAPNGVALMILTYTDNRNRTTSEIRHILSKHGGNLGSSGCVSFLFDRVGIIEVPKEGVSEEEIYEKAIEAGAEDVEVGELNYILYTKPEDLYPVKEALSSMGLQIERAEIAYKPNSLVQVNDVETAKKILKLMDALEDLDDVKEVIANFDIPKDIIDQVGL</sequence>
<dbReference type="PANTHER" id="PTHR12532:SF6">
    <property type="entry name" value="TRANSCRIPTIONAL REGULATORY PROTEIN YEBC-RELATED"/>
    <property type="match status" value="1"/>
</dbReference>
<dbReference type="InterPro" id="IPR017856">
    <property type="entry name" value="Integrase-like_N"/>
</dbReference>
<evidence type="ECO:0000256" key="4">
    <source>
        <dbReference type="ARBA" id="ARBA00023125"/>
    </source>
</evidence>
<evidence type="ECO:0000259" key="7">
    <source>
        <dbReference type="Pfam" id="PF01709"/>
    </source>
</evidence>
<gene>
    <name evidence="9" type="ORF">ENO47_06150</name>
</gene>
<dbReference type="Gene3D" id="1.10.10.200">
    <property type="match status" value="1"/>
</dbReference>
<comment type="subcellular location">
    <subcellularLocation>
        <location evidence="6">Cytoplasm</location>
    </subcellularLocation>
</comment>
<dbReference type="NCBIfam" id="NF001030">
    <property type="entry name" value="PRK00110.1"/>
    <property type="match status" value="1"/>
</dbReference>
<evidence type="ECO:0000256" key="5">
    <source>
        <dbReference type="ARBA" id="ARBA00023163"/>
    </source>
</evidence>
<comment type="similarity">
    <text evidence="1 6">Belongs to the TACO1 family.</text>
</comment>
<dbReference type="Pfam" id="PF01709">
    <property type="entry name" value="Transcrip_reg"/>
    <property type="match status" value="1"/>
</dbReference>
<dbReference type="Pfam" id="PF20772">
    <property type="entry name" value="TACO1_YebC_N"/>
    <property type="match status" value="1"/>
</dbReference>
<dbReference type="SUPFAM" id="SSF75625">
    <property type="entry name" value="YebC-like"/>
    <property type="match status" value="1"/>
</dbReference>
<dbReference type="InterPro" id="IPR029072">
    <property type="entry name" value="YebC-like"/>
</dbReference>
<dbReference type="NCBIfam" id="TIGR01033">
    <property type="entry name" value="YebC/PmpR family DNA-binding transcriptional regulator"/>
    <property type="match status" value="1"/>
</dbReference>
<dbReference type="InterPro" id="IPR026564">
    <property type="entry name" value="Transcrip_reg_TACO1-like_dom3"/>
</dbReference>
<comment type="caution">
    <text evidence="9">The sequence shown here is derived from an EMBL/GenBank/DDBJ whole genome shotgun (WGS) entry which is preliminary data.</text>
</comment>